<evidence type="ECO:0000256" key="4">
    <source>
        <dbReference type="ARBA" id="ARBA00004496"/>
    </source>
</evidence>
<dbReference type="InterPro" id="IPR024567">
    <property type="entry name" value="RNase_HII/HIII_dom"/>
</dbReference>
<dbReference type="CDD" id="cd07182">
    <property type="entry name" value="RNase_HII_bacteria_HII_like"/>
    <property type="match status" value="1"/>
</dbReference>
<organism evidence="19 20">
    <name type="scientific">Sinobaca qinghaiensis</name>
    <dbReference type="NCBI Taxonomy" id="342944"/>
    <lineage>
        <taxon>Bacteria</taxon>
        <taxon>Bacillati</taxon>
        <taxon>Bacillota</taxon>
        <taxon>Bacilli</taxon>
        <taxon>Bacillales</taxon>
        <taxon>Sporolactobacillaceae</taxon>
        <taxon>Sinobaca</taxon>
    </lineage>
</organism>
<comment type="catalytic activity">
    <reaction evidence="1 14 15 16">
        <text>Endonucleolytic cleavage to 5'-phosphomonoester.</text>
        <dbReference type="EC" id="3.1.26.4"/>
    </reaction>
</comment>
<reference evidence="19 20" key="1">
    <citation type="submission" date="2018-09" db="EMBL/GenBank/DDBJ databases">
        <title>Genomic Encyclopedia of Archaeal and Bacterial Type Strains, Phase II (KMG-II): from individual species to whole genera.</title>
        <authorList>
            <person name="Goeker M."/>
        </authorList>
    </citation>
    <scope>NUCLEOTIDE SEQUENCE [LARGE SCALE GENOMIC DNA]</scope>
    <source>
        <strain evidence="19 20">DSM 17008</strain>
    </source>
</reference>
<evidence type="ECO:0000256" key="17">
    <source>
        <dbReference type="SAM" id="Coils"/>
    </source>
</evidence>
<evidence type="ECO:0000256" key="2">
    <source>
        <dbReference type="ARBA" id="ARBA00001946"/>
    </source>
</evidence>
<evidence type="ECO:0000256" key="16">
    <source>
        <dbReference type="RuleBase" id="RU003515"/>
    </source>
</evidence>
<dbReference type="RefSeq" id="WP_120192271.1">
    <property type="nucleotide sequence ID" value="NZ_RAPK01000007.1"/>
</dbReference>
<protein>
    <recommendedName>
        <fullName evidence="7 14">Ribonuclease HII</fullName>
        <shortName evidence="14">RNase HII</shortName>
        <ecNumber evidence="6 14">3.1.26.4</ecNumber>
    </recommendedName>
</protein>
<dbReference type="SUPFAM" id="SSF53098">
    <property type="entry name" value="Ribonuclease H-like"/>
    <property type="match status" value="1"/>
</dbReference>
<evidence type="ECO:0000256" key="15">
    <source>
        <dbReference type="PROSITE-ProRule" id="PRU01319"/>
    </source>
</evidence>
<dbReference type="Proteomes" id="UP000285120">
    <property type="component" value="Unassembled WGS sequence"/>
</dbReference>
<feature type="domain" description="RNase H type-2" evidence="18">
    <location>
        <begin position="71"/>
        <end position="254"/>
    </location>
</feature>
<dbReference type="AlphaFoldDB" id="A0A419V604"/>
<evidence type="ECO:0000313" key="20">
    <source>
        <dbReference type="Proteomes" id="UP000285120"/>
    </source>
</evidence>
<feature type="binding site" evidence="14 15">
    <location>
        <position position="169"/>
    </location>
    <ligand>
        <name>a divalent metal cation</name>
        <dbReference type="ChEBI" id="CHEBI:60240"/>
    </ligand>
</feature>
<dbReference type="GO" id="GO:0043137">
    <property type="term" value="P:DNA replication, removal of RNA primer"/>
    <property type="evidence" value="ECO:0007669"/>
    <property type="project" value="TreeGrafter"/>
</dbReference>
<keyword evidence="12 14" id="KW-0378">Hydrolase</keyword>
<keyword evidence="9 14" id="KW-0540">Nuclease</keyword>
<dbReference type="NCBIfam" id="NF000595">
    <property type="entry name" value="PRK00015.1-3"/>
    <property type="match status" value="1"/>
</dbReference>
<dbReference type="Pfam" id="PF01351">
    <property type="entry name" value="RNase_HII"/>
    <property type="match status" value="1"/>
</dbReference>
<evidence type="ECO:0000256" key="7">
    <source>
        <dbReference type="ARBA" id="ARBA00019179"/>
    </source>
</evidence>
<evidence type="ECO:0000256" key="13">
    <source>
        <dbReference type="ARBA" id="ARBA00023211"/>
    </source>
</evidence>
<feature type="coiled-coil region" evidence="17">
    <location>
        <begin position="9"/>
        <end position="58"/>
    </location>
</feature>
<evidence type="ECO:0000256" key="12">
    <source>
        <dbReference type="ARBA" id="ARBA00022801"/>
    </source>
</evidence>
<dbReference type="PROSITE" id="PS51975">
    <property type="entry name" value="RNASE_H_2"/>
    <property type="match status" value="1"/>
</dbReference>
<dbReference type="NCBIfam" id="NF000594">
    <property type="entry name" value="PRK00015.1-1"/>
    <property type="match status" value="1"/>
</dbReference>
<keyword evidence="13 14" id="KW-0464">Manganese</keyword>
<dbReference type="HAMAP" id="MF_00052_B">
    <property type="entry name" value="RNase_HII_B"/>
    <property type="match status" value="1"/>
</dbReference>
<dbReference type="GO" id="GO:0032299">
    <property type="term" value="C:ribonuclease H2 complex"/>
    <property type="evidence" value="ECO:0007669"/>
    <property type="project" value="TreeGrafter"/>
</dbReference>
<dbReference type="GO" id="GO:0030145">
    <property type="term" value="F:manganese ion binding"/>
    <property type="evidence" value="ECO:0007669"/>
    <property type="project" value="UniProtKB-UniRule"/>
</dbReference>
<keyword evidence="20" id="KW-1185">Reference proteome</keyword>
<keyword evidence="17" id="KW-0175">Coiled coil</keyword>
<dbReference type="GO" id="GO:0003723">
    <property type="term" value="F:RNA binding"/>
    <property type="evidence" value="ECO:0007669"/>
    <property type="project" value="UniProtKB-UniRule"/>
</dbReference>
<comment type="caution">
    <text evidence="19">The sequence shown here is derived from an EMBL/GenBank/DDBJ whole genome shotgun (WGS) entry which is preliminary data.</text>
</comment>
<evidence type="ECO:0000256" key="9">
    <source>
        <dbReference type="ARBA" id="ARBA00022722"/>
    </source>
</evidence>
<evidence type="ECO:0000256" key="14">
    <source>
        <dbReference type="HAMAP-Rule" id="MF_00052"/>
    </source>
</evidence>
<dbReference type="InterPro" id="IPR012337">
    <property type="entry name" value="RNaseH-like_sf"/>
</dbReference>
<dbReference type="FunFam" id="3.30.420.10:FF:000006">
    <property type="entry name" value="Ribonuclease HII"/>
    <property type="match status" value="1"/>
</dbReference>
<comment type="cofactor">
    <cofactor evidence="14 15">
        <name>Mn(2+)</name>
        <dbReference type="ChEBI" id="CHEBI:29035"/>
    </cofactor>
    <cofactor evidence="14 15">
        <name>Mg(2+)</name>
        <dbReference type="ChEBI" id="CHEBI:18420"/>
    </cofactor>
    <text evidence="14 15">Manganese or magnesium. Binds 1 divalent metal ion per monomer in the absence of substrate. May bind a second metal ion after substrate binding.</text>
</comment>
<dbReference type="InterPro" id="IPR001352">
    <property type="entry name" value="RNase_HII/HIII"/>
</dbReference>
<dbReference type="OrthoDB" id="9803420at2"/>
<keyword evidence="10 14" id="KW-0479">Metal-binding</keyword>
<evidence type="ECO:0000256" key="1">
    <source>
        <dbReference type="ARBA" id="ARBA00000077"/>
    </source>
</evidence>
<dbReference type="InterPro" id="IPR022898">
    <property type="entry name" value="RNase_HII"/>
</dbReference>
<dbReference type="EC" id="3.1.26.4" evidence="6 14"/>
<dbReference type="GO" id="GO:0005737">
    <property type="term" value="C:cytoplasm"/>
    <property type="evidence" value="ECO:0007669"/>
    <property type="project" value="UniProtKB-SubCell"/>
</dbReference>
<dbReference type="GO" id="GO:0004523">
    <property type="term" value="F:RNA-DNA hybrid ribonuclease activity"/>
    <property type="evidence" value="ECO:0007669"/>
    <property type="project" value="UniProtKB-UniRule"/>
</dbReference>
<evidence type="ECO:0000313" key="19">
    <source>
        <dbReference type="EMBL" id="RKD75389.1"/>
    </source>
</evidence>
<keyword evidence="11 14" id="KW-0255">Endonuclease</keyword>
<evidence type="ECO:0000256" key="11">
    <source>
        <dbReference type="ARBA" id="ARBA00022759"/>
    </source>
</evidence>
<keyword evidence="8 14" id="KW-0963">Cytoplasm</keyword>
<evidence type="ECO:0000256" key="6">
    <source>
        <dbReference type="ARBA" id="ARBA00012180"/>
    </source>
</evidence>
<gene>
    <name evidence="14" type="primary">rnhB</name>
    <name evidence="19" type="ORF">ATL39_1088</name>
</gene>
<dbReference type="GO" id="GO:0006298">
    <property type="term" value="P:mismatch repair"/>
    <property type="evidence" value="ECO:0007669"/>
    <property type="project" value="TreeGrafter"/>
</dbReference>
<comment type="function">
    <text evidence="3 14 16">Endonuclease that specifically degrades the RNA of RNA-DNA hybrids.</text>
</comment>
<dbReference type="PANTHER" id="PTHR10954">
    <property type="entry name" value="RIBONUCLEASE H2 SUBUNIT A"/>
    <property type="match status" value="1"/>
</dbReference>
<name>A0A419V604_9BACL</name>
<dbReference type="EMBL" id="RAPK01000007">
    <property type="protein sequence ID" value="RKD75389.1"/>
    <property type="molecule type" value="Genomic_DNA"/>
</dbReference>
<evidence type="ECO:0000256" key="10">
    <source>
        <dbReference type="ARBA" id="ARBA00022723"/>
    </source>
</evidence>
<dbReference type="InterPro" id="IPR036397">
    <property type="entry name" value="RNaseH_sf"/>
</dbReference>
<evidence type="ECO:0000259" key="18">
    <source>
        <dbReference type="PROSITE" id="PS51975"/>
    </source>
</evidence>
<evidence type="ECO:0000256" key="5">
    <source>
        <dbReference type="ARBA" id="ARBA00007383"/>
    </source>
</evidence>
<comment type="cofactor">
    <cofactor evidence="2">
        <name>Mg(2+)</name>
        <dbReference type="ChEBI" id="CHEBI:18420"/>
    </cofactor>
</comment>
<feature type="binding site" evidence="14 15">
    <location>
        <position position="77"/>
    </location>
    <ligand>
        <name>a divalent metal cation</name>
        <dbReference type="ChEBI" id="CHEBI:60240"/>
    </ligand>
</feature>
<dbReference type="PANTHER" id="PTHR10954:SF18">
    <property type="entry name" value="RIBONUCLEASE HII"/>
    <property type="match status" value="1"/>
</dbReference>
<sequence>MPESTIAQIKTLLDTNKATNEQLQAWKQDERAGVQQVLNRYEKKQQQINKELQMYADMSRFEKEYHQQGIQLVAGVDEVGRGPLAGPVTAAAVILPETLTIPGLTDSKKLSEAKRNYYSEIIKEKALAYCIKHVGAADIDKYNIYQASKMAMTWAVEGLDIKAGALLVDAMELPISLPQKSLIKGDSRSVSIAAASVIAKVERDAAMKKMAEAYPGYSFEDHKGYGTKAHLEALKQHGLTRHHRRSFKPVSDLL</sequence>
<accession>A0A419V604</accession>
<comment type="similarity">
    <text evidence="5 14 16">Belongs to the RNase HII family.</text>
</comment>
<dbReference type="Gene3D" id="3.30.420.10">
    <property type="entry name" value="Ribonuclease H-like superfamily/Ribonuclease H"/>
    <property type="match status" value="1"/>
</dbReference>
<feature type="binding site" evidence="14 15">
    <location>
        <position position="78"/>
    </location>
    <ligand>
        <name>a divalent metal cation</name>
        <dbReference type="ChEBI" id="CHEBI:60240"/>
    </ligand>
</feature>
<evidence type="ECO:0000256" key="8">
    <source>
        <dbReference type="ARBA" id="ARBA00022490"/>
    </source>
</evidence>
<evidence type="ECO:0000256" key="3">
    <source>
        <dbReference type="ARBA" id="ARBA00004065"/>
    </source>
</evidence>
<proteinExistence type="inferred from homology"/>
<comment type="subcellular location">
    <subcellularLocation>
        <location evidence="4 14">Cytoplasm</location>
    </subcellularLocation>
</comment>